<keyword evidence="2" id="KW-0326">Glycosidase</keyword>
<comment type="caution">
    <text evidence="2">The sequence shown here is derived from an EMBL/GenBank/DDBJ whole genome shotgun (WGS) entry which is preliminary data.</text>
</comment>
<keyword evidence="2" id="KW-0378">Hydrolase</keyword>
<dbReference type="SMART" id="SM00986">
    <property type="entry name" value="UDG"/>
    <property type="match status" value="1"/>
</dbReference>
<dbReference type="AlphaFoldDB" id="A0A437R5N4"/>
<dbReference type="SMART" id="SM00987">
    <property type="entry name" value="UreE_C"/>
    <property type="match status" value="1"/>
</dbReference>
<dbReference type="Proteomes" id="UP000283077">
    <property type="component" value="Unassembled WGS sequence"/>
</dbReference>
<evidence type="ECO:0000313" key="2">
    <source>
        <dbReference type="EMBL" id="RVU42098.1"/>
    </source>
</evidence>
<dbReference type="EC" id="3.2.2.15" evidence="2"/>
<evidence type="ECO:0000259" key="1">
    <source>
        <dbReference type="SMART" id="SM00986"/>
    </source>
</evidence>
<dbReference type="InterPro" id="IPR026353">
    <property type="entry name" value="Hypoxan-DNA_Glyclase"/>
</dbReference>
<dbReference type="InterPro" id="IPR005122">
    <property type="entry name" value="Uracil-DNA_glycosylase-like"/>
</dbReference>
<accession>A0A437R5N4</accession>
<feature type="domain" description="Uracil-DNA glycosylase-like" evidence="1">
    <location>
        <begin position="16"/>
        <end position="174"/>
    </location>
</feature>
<protein>
    <submittedName>
        <fullName evidence="2">DNA-deoxyinosine glycosylase</fullName>
        <ecNumber evidence="2">3.2.2.15</ecNumber>
    </submittedName>
</protein>
<sequence>MLPVLPELPLLQGLAPLYQPNAKVLILGSMPGQASLDSQQYYGHPRNQLWPLLQQLFGVDASLDYPSRCQQALAAKVALWDVIGNCQRQGSLDSAIVGSSIRFNPLVELCQQLPDLQKIWLNGGKAVQSFRQYQRQQSTSWPDSTITVHELPSTSPAHASLTFAAKLELWRQALVSSNA</sequence>
<dbReference type="NCBIfam" id="TIGR04274">
    <property type="entry name" value="hypoxanDNAglyco"/>
    <property type="match status" value="1"/>
</dbReference>
<evidence type="ECO:0000313" key="3">
    <source>
        <dbReference type="Proteomes" id="UP000283077"/>
    </source>
</evidence>
<dbReference type="Gene3D" id="3.40.470.10">
    <property type="entry name" value="Uracil-DNA glycosylase-like domain"/>
    <property type="match status" value="1"/>
</dbReference>
<dbReference type="Pfam" id="PF03167">
    <property type="entry name" value="UDG"/>
    <property type="match status" value="1"/>
</dbReference>
<dbReference type="OrthoDB" id="9799921at2"/>
<dbReference type="SUPFAM" id="SSF52141">
    <property type="entry name" value="Uracil-DNA glycosylase-like"/>
    <property type="match status" value="1"/>
</dbReference>
<dbReference type="InterPro" id="IPR036895">
    <property type="entry name" value="Uracil-DNA_glycosylase-like_sf"/>
</dbReference>
<name>A0A437R5N4_9GAMM</name>
<proteinExistence type="predicted"/>
<organism evidence="2 3">
    <name type="scientific">Rheinheimera riviphila</name>
    <dbReference type="NCBI Taxonomy" id="1834037"/>
    <lineage>
        <taxon>Bacteria</taxon>
        <taxon>Pseudomonadati</taxon>
        <taxon>Pseudomonadota</taxon>
        <taxon>Gammaproteobacteria</taxon>
        <taxon>Chromatiales</taxon>
        <taxon>Chromatiaceae</taxon>
        <taxon>Rheinheimera</taxon>
    </lineage>
</organism>
<gene>
    <name evidence="2" type="ORF">EOE67_02190</name>
</gene>
<keyword evidence="3" id="KW-1185">Reference proteome</keyword>
<dbReference type="CDD" id="cd10032">
    <property type="entry name" value="UDG-F6_HDG"/>
    <property type="match status" value="1"/>
</dbReference>
<dbReference type="EMBL" id="SACS01000001">
    <property type="protein sequence ID" value="RVU42098.1"/>
    <property type="molecule type" value="Genomic_DNA"/>
</dbReference>
<dbReference type="GO" id="GO:0033958">
    <property type="term" value="F:DNA-deoxyinosine glycosylase activity"/>
    <property type="evidence" value="ECO:0007669"/>
    <property type="project" value="UniProtKB-EC"/>
</dbReference>
<reference evidence="2 3" key="1">
    <citation type="submission" date="2019-01" db="EMBL/GenBank/DDBJ databases">
        <authorList>
            <person name="Chen W.-M."/>
        </authorList>
    </citation>
    <scope>NUCLEOTIDE SEQUENCE [LARGE SCALE GENOMIC DNA]</scope>
    <source>
        <strain evidence="2 3">KYPC3</strain>
    </source>
</reference>